<dbReference type="KEGG" id="ttr:Tter_0959"/>
<dbReference type="GO" id="GO:0003921">
    <property type="term" value="F:GMP synthase activity"/>
    <property type="evidence" value="ECO:0007669"/>
    <property type="project" value="InterPro"/>
</dbReference>
<protein>
    <recommendedName>
        <fullName evidence="9">GMP synthase [glutamine-hydrolyzing]</fullName>
        <ecNumber evidence="9">6.3.5.2</ecNumber>
    </recommendedName>
    <alternativeName>
        <fullName evidence="9">GMP synthetase</fullName>
    </alternativeName>
    <alternativeName>
        <fullName evidence="9">Glutamine amidotransferase</fullName>
    </alternativeName>
</protein>
<evidence type="ECO:0000256" key="3">
    <source>
        <dbReference type="ARBA" id="ARBA00022598"/>
    </source>
</evidence>
<feature type="active site" description="Nucleophile" evidence="9">
    <location>
        <position position="101"/>
    </location>
</feature>
<dbReference type="HAMAP" id="MF_00344">
    <property type="entry name" value="GMP_synthase"/>
    <property type="match status" value="1"/>
</dbReference>
<dbReference type="Pfam" id="PF00117">
    <property type="entry name" value="GATase"/>
    <property type="match status" value="1"/>
</dbReference>
<name>D1CG20_THET1</name>
<dbReference type="PRINTS" id="PR00097">
    <property type="entry name" value="ANTSNTHASEII"/>
</dbReference>
<evidence type="ECO:0000256" key="2">
    <source>
        <dbReference type="ARBA" id="ARBA00005153"/>
    </source>
</evidence>
<dbReference type="InterPro" id="IPR022955">
    <property type="entry name" value="GMP_synthase"/>
</dbReference>
<organism evidence="12 13">
    <name type="scientific">Thermobaculum terrenum (strain ATCC BAA-798 / CCMEE 7001 / YNP1)</name>
    <dbReference type="NCBI Taxonomy" id="525904"/>
    <lineage>
        <taxon>Bacteria</taxon>
        <taxon>Bacillati</taxon>
        <taxon>Chloroflexota</taxon>
        <taxon>Chloroflexia</taxon>
        <taxon>Candidatus Thermobaculales</taxon>
        <taxon>Candidatus Thermobaculaceae</taxon>
        <taxon>Thermobaculum</taxon>
    </lineage>
</organism>
<feature type="binding site" evidence="10">
    <location>
        <begin position="241"/>
        <end position="247"/>
    </location>
    <ligand>
        <name>ATP</name>
        <dbReference type="ChEBI" id="CHEBI:30616"/>
    </ligand>
</feature>
<evidence type="ECO:0000313" key="12">
    <source>
        <dbReference type="EMBL" id="ACZ41876.1"/>
    </source>
</evidence>
<dbReference type="STRING" id="525904.Tter_0959"/>
<dbReference type="UniPathway" id="UPA00189">
    <property type="reaction ID" value="UER00296"/>
</dbReference>
<dbReference type="GO" id="GO:0005829">
    <property type="term" value="C:cytosol"/>
    <property type="evidence" value="ECO:0007669"/>
    <property type="project" value="TreeGrafter"/>
</dbReference>
<evidence type="ECO:0000259" key="11">
    <source>
        <dbReference type="PROSITE" id="PS51553"/>
    </source>
</evidence>
<dbReference type="PRINTS" id="PR00096">
    <property type="entry name" value="GATASE"/>
</dbReference>
<dbReference type="InterPro" id="IPR014729">
    <property type="entry name" value="Rossmann-like_a/b/a_fold"/>
</dbReference>
<dbReference type="SUPFAM" id="SSF52402">
    <property type="entry name" value="Adenine nucleotide alpha hydrolases-like"/>
    <property type="match status" value="1"/>
</dbReference>
<comment type="catalytic activity">
    <reaction evidence="9">
        <text>XMP + L-glutamine + ATP + H2O = GMP + L-glutamate + AMP + diphosphate + 2 H(+)</text>
        <dbReference type="Rhea" id="RHEA:11680"/>
        <dbReference type="ChEBI" id="CHEBI:15377"/>
        <dbReference type="ChEBI" id="CHEBI:15378"/>
        <dbReference type="ChEBI" id="CHEBI:29985"/>
        <dbReference type="ChEBI" id="CHEBI:30616"/>
        <dbReference type="ChEBI" id="CHEBI:33019"/>
        <dbReference type="ChEBI" id="CHEBI:57464"/>
        <dbReference type="ChEBI" id="CHEBI:58115"/>
        <dbReference type="ChEBI" id="CHEBI:58359"/>
        <dbReference type="ChEBI" id="CHEBI:456215"/>
        <dbReference type="EC" id="6.3.5.2"/>
    </reaction>
</comment>
<evidence type="ECO:0000256" key="7">
    <source>
        <dbReference type="ARBA" id="ARBA00022840"/>
    </source>
</evidence>
<dbReference type="PROSITE" id="PS51273">
    <property type="entry name" value="GATASE_TYPE_1"/>
    <property type="match status" value="1"/>
</dbReference>
<dbReference type="InterPro" id="IPR025777">
    <property type="entry name" value="GMPS_ATP_PPase_dom"/>
</dbReference>
<keyword evidence="7 9" id="KW-0067">ATP-binding</keyword>
<feature type="active site" evidence="9">
    <location>
        <position position="189"/>
    </location>
</feature>
<evidence type="ECO:0000256" key="4">
    <source>
        <dbReference type="ARBA" id="ARBA00022741"/>
    </source>
</evidence>
<comment type="pathway">
    <text evidence="2 9">Purine metabolism; GMP biosynthesis; GMP from XMP (L-Gln route): step 1/1.</text>
</comment>
<dbReference type="CDD" id="cd01997">
    <property type="entry name" value="GMP_synthase_C"/>
    <property type="match status" value="1"/>
</dbReference>
<dbReference type="GO" id="GO:0005524">
    <property type="term" value="F:ATP binding"/>
    <property type="evidence" value="ECO:0007669"/>
    <property type="project" value="UniProtKB-UniRule"/>
</dbReference>
<evidence type="ECO:0000256" key="10">
    <source>
        <dbReference type="PROSITE-ProRule" id="PRU00886"/>
    </source>
</evidence>
<feature type="active site" evidence="9">
    <location>
        <position position="187"/>
    </location>
</feature>
<evidence type="ECO:0000256" key="1">
    <source>
        <dbReference type="ARBA" id="ARBA00002332"/>
    </source>
</evidence>
<keyword evidence="5 9" id="KW-0332">GMP biosynthesis</keyword>
<evidence type="ECO:0000256" key="6">
    <source>
        <dbReference type="ARBA" id="ARBA00022755"/>
    </source>
</evidence>
<dbReference type="FunFam" id="3.40.50.620:FF:000001">
    <property type="entry name" value="GMP synthase [glutamine-hydrolyzing]"/>
    <property type="match status" value="1"/>
</dbReference>
<dbReference type="NCBIfam" id="TIGR00888">
    <property type="entry name" value="guaA_Nterm"/>
    <property type="match status" value="1"/>
</dbReference>
<dbReference type="FunFam" id="3.30.300.10:FF:000002">
    <property type="entry name" value="GMP synthase [glutamine-hydrolyzing]"/>
    <property type="match status" value="1"/>
</dbReference>
<reference evidence="13" key="1">
    <citation type="journal article" date="2010" name="Stand. Genomic Sci.">
        <title>Complete genome sequence of 'Thermobaculum terrenum' type strain (YNP1).</title>
        <authorList>
            <person name="Kiss H."/>
            <person name="Cleland D."/>
            <person name="Lapidus A."/>
            <person name="Lucas S."/>
            <person name="Glavina Del Rio T."/>
            <person name="Nolan M."/>
            <person name="Tice H."/>
            <person name="Han C."/>
            <person name="Goodwin L."/>
            <person name="Pitluck S."/>
            <person name="Liolios K."/>
            <person name="Ivanova N."/>
            <person name="Mavromatis K."/>
            <person name="Ovchinnikova G."/>
            <person name="Pati A."/>
            <person name="Chen A."/>
            <person name="Palaniappan K."/>
            <person name="Land M."/>
            <person name="Hauser L."/>
            <person name="Chang Y."/>
            <person name="Jeffries C."/>
            <person name="Lu M."/>
            <person name="Brettin T."/>
            <person name="Detter J."/>
            <person name="Goker M."/>
            <person name="Tindall B."/>
            <person name="Beck B."/>
            <person name="McDermott T."/>
            <person name="Woyke T."/>
            <person name="Bristow J."/>
            <person name="Eisen J."/>
            <person name="Markowitz V."/>
            <person name="Hugenholtz P."/>
            <person name="Kyrpides N."/>
            <person name="Klenk H."/>
            <person name="Cheng J."/>
        </authorList>
    </citation>
    <scope>NUCLEOTIDE SEQUENCE [LARGE SCALE GENOMIC DNA]</scope>
    <source>
        <strain evidence="13">ATCC BAA-798 / YNP1</strain>
    </source>
</reference>
<dbReference type="InterPro" id="IPR022310">
    <property type="entry name" value="NAD/GMP_synthase"/>
</dbReference>
<evidence type="ECO:0000256" key="8">
    <source>
        <dbReference type="ARBA" id="ARBA00022962"/>
    </source>
</evidence>
<keyword evidence="6 9" id="KW-0658">Purine biosynthesis</keyword>
<evidence type="ECO:0000256" key="5">
    <source>
        <dbReference type="ARBA" id="ARBA00022749"/>
    </source>
</evidence>
<keyword evidence="3 9" id="KW-0436">Ligase</keyword>
<dbReference type="SUPFAM" id="SSF54810">
    <property type="entry name" value="GMP synthetase C-terminal dimerisation domain"/>
    <property type="match status" value="1"/>
</dbReference>
<dbReference type="Pfam" id="PF00958">
    <property type="entry name" value="GMP_synt_C"/>
    <property type="match status" value="1"/>
</dbReference>
<dbReference type="EMBL" id="CP001825">
    <property type="protein sequence ID" value="ACZ41876.1"/>
    <property type="molecule type" value="Genomic_DNA"/>
</dbReference>
<dbReference type="AlphaFoldDB" id="D1CG20"/>
<dbReference type="PROSITE" id="PS51553">
    <property type="entry name" value="GMPS_ATP_PPASE"/>
    <property type="match status" value="1"/>
</dbReference>
<dbReference type="eggNOG" id="COG0518">
    <property type="taxonomic scope" value="Bacteria"/>
</dbReference>
<feature type="domain" description="GMPS ATP-PPase" evidence="11">
    <location>
        <begin position="214"/>
        <end position="406"/>
    </location>
</feature>
<sequence length="531" mass="58946">MSAHISEERQHSVETMLSQDVGKTVVVVDFGSQYSQLIARRVRELRVYSHLVPYDATWETVSSLNPGAVILSGGPSSVYEPNAPRLPKWVLDSGLPVLAICYGLQLIAHEMGGQVAPANVKEYGPAELQVEDESSPLFDGLPKSQRVWMSHGDSVISLPEGFWCIGSTVASPYSVVTNGKIYGLQFHPEVVHTHYGREIISNFLFKIAGLEPVWTPSHFIEESIQRIKDEVGQAKVICALSGGVDSSVAATLIHKAIGDRLVCIFVNNGLLRLNEAEEVLGVLRDQQHLNIRYVDATDRFLSALHGVMDPEEKRKRIGECFIRVFEEEASKLGEIEFLAQGTLYPDVIESATADTKAAAKIKTHHNVGGLPPDLKFKLLEPLKYLFKDEVREVGKNLGLPDHIVYRHPFPGPGLAVRIIGEVTPERLDIVRRCDAIVRQEIEKAGMYREIWQAFAVLTPIRTVGVMGDARTYGYLVAVRAVTSEDAMTAHWARIPHEVLDSIGSRIVNEVHEVTRVVYDITNKPPGTIEWE</sequence>
<dbReference type="EC" id="6.3.5.2" evidence="9"/>
<dbReference type="InterPro" id="IPR029062">
    <property type="entry name" value="Class_I_gatase-like"/>
</dbReference>
<dbReference type="InterPro" id="IPR001674">
    <property type="entry name" value="GMP_synth_C"/>
</dbReference>
<dbReference type="Pfam" id="PF02540">
    <property type="entry name" value="NAD_synthase"/>
    <property type="match status" value="1"/>
</dbReference>
<dbReference type="NCBIfam" id="TIGR00884">
    <property type="entry name" value="guaA_Cterm"/>
    <property type="match status" value="1"/>
</dbReference>
<dbReference type="Gene3D" id="3.40.50.620">
    <property type="entry name" value="HUPs"/>
    <property type="match status" value="1"/>
</dbReference>
<dbReference type="MEROPS" id="C26.957"/>
<keyword evidence="13" id="KW-1185">Reference proteome</keyword>
<dbReference type="SUPFAM" id="SSF52317">
    <property type="entry name" value="Class I glutamine amidotransferase-like"/>
    <property type="match status" value="1"/>
</dbReference>
<dbReference type="eggNOG" id="COG0519">
    <property type="taxonomic scope" value="Bacteria"/>
</dbReference>
<accession>D1CG20</accession>
<evidence type="ECO:0000256" key="9">
    <source>
        <dbReference type="HAMAP-Rule" id="MF_00344"/>
    </source>
</evidence>
<comment type="function">
    <text evidence="1 9">Catalyzes the synthesis of GMP from XMP.</text>
</comment>
<keyword evidence="8 9" id="KW-0315">Glutamine amidotransferase</keyword>
<dbReference type="PANTHER" id="PTHR11922:SF2">
    <property type="entry name" value="GMP SYNTHASE [GLUTAMINE-HYDROLYZING]"/>
    <property type="match status" value="1"/>
</dbReference>
<comment type="subunit">
    <text evidence="9">Homodimer.</text>
</comment>
<dbReference type="InterPro" id="IPR017926">
    <property type="entry name" value="GATASE"/>
</dbReference>
<dbReference type="Proteomes" id="UP000000323">
    <property type="component" value="Chromosome 1"/>
</dbReference>
<dbReference type="Gene3D" id="3.30.300.10">
    <property type="match status" value="1"/>
</dbReference>
<dbReference type="HOGENOM" id="CLU_014340_0_5_0"/>
<dbReference type="Gene3D" id="3.40.50.880">
    <property type="match status" value="1"/>
</dbReference>
<dbReference type="CDD" id="cd01742">
    <property type="entry name" value="GATase1_GMP_Synthase"/>
    <property type="match status" value="1"/>
</dbReference>
<keyword evidence="4 9" id="KW-0547">Nucleotide-binding</keyword>
<dbReference type="NCBIfam" id="NF000848">
    <property type="entry name" value="PRK00074.1"/>
    <property type="match status" value="1"/>
</dbReference>
<dbReference type="FunFam" id="3.40.50.880:FF:000001">
    <property type="entry name" value="GMP synthase [glutamine-hydrolyzing]"/>
    <property type="match status" value="1"/>
</dbReference>
<dbReference type="PANTHER" id="PTHR11922">
    <property type="entry name" value="GMP SYNTHASE-RELATED"/>
    <property type="match status" value="1"/>
</dbReference>
<dbReference type="InterPro" id="IPR004739">
    <property type="entry name" value="GMP_synth_GATase"/>
</dbReference>
<proteinExistence type="inferred from homology"/>
<evidence type="ECO:0000313" key="13">
    <source>
        <dbReference type="Proteomes" id="UP000000323"/>
    </source>
</evidence>
<gene>
    <name evidence="9" type="primary">guaA</name>
    <name evidence="12" type="ordered locus">Tter_0959</name>
</gene>